<dbReference type="PANTHER" id="PTHR11864">
    <property type="entry name" value="PRE-MRNA-PROCESSING PROTEIN PRP40"/>
    <property type="match status" value="1"/>
</dbReference>
<dbReference type="PaxDb" id="284590-Q6CMR6"/>
<protein>
    <submittedName>
        <fullName evidence="4">KLLA0E18239p</fullName>
    </submittedName>
</protein>
<feature type="domain" description="FF" evidence="3">
    <location>
        <begin position="358"/>
        <end position="418"/>
    </location>
</feature>
<feature type="region of interest" description="Disordered" evidence="1">
    <location>
        <begin position="65"/>
        <end position="112"/>
    </location>
</feature>
<feature type="domain" description="FF" evidence="3">
    <location>
        <begin position="206"/>
        <end position="264"/>
    </location>
</feature>
<dbReference type="InterPro" id="IPR036020">
    <property type="entry name" value="WW_dom_sf"/>
</dbReference>
<dbReference type="KEGG" id="kla:KLLA0_E18239g"/>
<organism evidence="4 5">
    <name type="scientific">Kluyveromyces lactis (strain ATCC 8585 / CBS 2359 / DSM 70799 / NBRC 1267 / NRRL Y-1140 / WM37)</name>
    <name type="common">Yeast</name>
    <name type="synonym">Candida sphaerica</name>
    <dbReference type="NCBI Taxonomy" id="284590"/>
    <lineage>
        <taxon>Eukaryota</taxon>
        <taxon>Fungi</taxon>
        <taxon>Dikarya</taxon>
        <taxon>Ascomycota</taxon>
        <taxon>Saccharomycotina</taxon>
        <taxon>Saccharomycetes</taxon>
        <taxon>Saccharomycetales</taxon>
        <taxon>Saccharomycetaceae</taxon>
        <taxon>Kluyveromyces</taxon>
    </lineage>
</organism>
<dbReference type="InterPro" id="IPR001202">
    <property type="entry name" value="WW_dom"/>
</dbReference>
<evidence type="ECO:0000259" key="2">
    <source>
        <dbReference type="PROSITE" id="PS50020"/>
    </source>
</evidence>
<dbReference type="GO" id="GO:0005685">
    <property type="term" value="C:U1 snRNP"/>
    <property type="evidence" value="ECO:0007669"/>
    <property type="project" value="TreeGrafter"/>
</dbReference>
<dbReference type="STRING" id="284590.Q6CMR6"/>
<dbReference type="FunCoup" id="Q6CMR6">
    <property type="interactions" value="1250"/>
</dbReference>
<keyword evidence="5" id="KW-1185">Reference proteome</keyword>
<dbReference type="InterPro" id="IPR036517">
    <property type="entry name" value="FF_domain_sf"/>
</dbReference>
<dbReference type="SUPFAM" id="SSF81698">
    <property type="entry name" value="FF domain"/>
    <property type="match status" value="3"/>
</dbReference>
<accession>Q6CMR6</accession>
<dbReference type="EMBL" id="CR382125">
    <property type="protein sequence ID" value="CAG99860.1"/>
    <property type="molecule type" value="Genomic_DNA"/>
</dbReference>
<feature type="domain" description="WW" evidence="2">
    <location>
        <begin position="1"/>
        <end position="29"/>
    </location>
</feature>
<evidence type="ECO:0000256" key="1">
    <source>
        <dbReference type="SAM" id="MobiDB-lite"/>
    </source>
</evidence>
<gene>
    <name evidence="4" type="ORF">KLLA0_E18239g</name>
</gene>
<evidence type="ECO:0000313" key="5">
    <source>
        <dbReference type="Proteomes" id="UP000000598"/>
    </source>
</evidence>
<feature type="compositionally biased region" description="Polar residues" evidence="1">
    <location>
        <begin position="82"/>
        <end position="106"/>
    </location>
</feature>
<dbReference type="InParanoid" id="Q6CMR6"/>
<dbReference type="GO" id="GO:0071004">
    <property type="term" value="C:U2-type prespliceosome"/>
    <property type="evidence" value="ECO:0007669"/>
    <property type="project" value="TreeGrafter"/>
</dbReference>
<dbReference type="OMA" id="NEPIYKH"/>
<reference evidence="4 5" key="1">
    <citation type="journal article" date="2004" name="Nature">
        <title>Genome evolution in yeasts.</title>
        <authorList>
            <consortium name="Genolevures"/>
            <person name="Dujon B."/>
            <person name="Sherman D."/>
            <person name="Fischer G."/>
            <person name="Durrens P."/>
            <person name="Casaregola S."/>
            <person name="Lafontaine I."/>
            <person name="de Montigny J."/>
            <person name="Marck C."/>
            <person name="Neuveglise C."/>
            <person name="Talla E."/>
            <person name="Goffard N."/>
            <person name="Frangeul L."/>
            <person name="Aigle M."/>
            <person name="Anthouard V."/>
            <person name="Babour A."/>
            <person name="Barbe V."/>
            <person name="Barnay S."/>
            <person name="Blanchin S."/>
            <person name="Beckerich J.M."/>
            <person name="Beyne E."/>
            <person name="Bleykasten C."/>
            <person name="Boisrame A."/>
            <person name="Boyer J."/>
            <person name="Cattolico L."/>
            <person name="Confanioleri F."/>
            <person name="de Daruvar A."/>
            <person name="Despons L."/>
            <person name="Fabre E."/>
            <person name="Fairhead C."/>
            <person name="Ferry-Dumazet H."/>
            <person name="Groppi A."/>
            <person name="Hantraye F."/>
            <person name="Hennequin C."/>
            <person name="Jauniaux N."/>
            <person name="Joyet P."/>
            <person name="Kachouri R."/>
            <person name="Kerrest A."/>
            <person name="Koszul R."/>
            <person name="Lemaire M."/>
            <person name="Lesur I."/>
            <person name="Ma L."/>
            <person name="Muller H."/>
            <person name="Nicaud J.M."/>
            <person name="Nikolski M."/>
            <person name="Oztas S."/>
            <person name="Ozier-Kalogeropoulos O."/>
            <person name="Pellenz S."/>
            <person name="Potier S."/>
            <person name="Richard G.F."/>
            <person name="Straub M.L."/>
            <person name="Suleau A."/>
            <person name="Swennene D."/>
            <person name="Tekaia F."/>
            <person name="Wesolowski-Louvel M."/>
            <person name="Westhof E."/>
            <person name="Wirth B."/>
            <person name="Zeniou-Meyer M."/>
            <person name="Zivanovic I."/>
            <person name="Bolotin-Fukuhara M."/>
            <person name="Thierry A."/>
            <person name="Bouchier C."/>
            <person name="Caudron B."/>
            <person name="Scarpelli C."/>
            <person name="Gaillardin C."/>
            <person name="Weissenbach J."/>
            <person name="Wincker P."/>
            <person name="Souciet J.L."/>
        </authorList>
    </citation>
    <scope>NUCLEOTIDE SEQUENCE [LARGE SCALE GENOMIC DNA]</scope>
    <source>
        <strain evidence="5">ATCC 8585 / CBS 2359 / DSM 70799 / NBRC 1267 / NRRL Y-1140 / WM37</strain>
    </source>
</reference>
<dbReference type="HOGENOM" id="CLU_005825_1_1_1"/>
<dbReference type="GO" id="GO:0045292">
    <property type="term" value="P:mRNA cis splicing, via spliceosome"/>
    <property type="evidence" value="ECO:0007669"/>
    <property type="project" value="InterPro"/>
</dbReference>
<feature type="domain" description="WW" evidence="2">
    <location>
        <begin position="37"/>
        <end position="70"/>
    </location>
</feature>
<dbReference type="PROSITE" id="PS01159">
    <property type="entry name" value="WW_DOMAIN_1"/>
    <property type="match status" value="2"/>
</dbReference>
<dbReference type="SUPFAM" id="SSF51045">
    <property type="entry name" value="WW domain"/>
    <property type="match status" value="2"/>
</dbReference>
<dbReference type="SMART" id="SM00456">
    <property type="entry name" value="WW"/>
    <property type="match status" value="2"/>
</dbReference>
<dbReference type="InterPro" id="IPR039726">
    <property type="entry name" value="Prp40-like"/>
</dbReference>
<dbReference type="Pfam" id="PF00397">
    <property type="entry name" value="WW"/>
    <property type="match status" value="2"/>
</dbReference>
<dbReference type="Proteomes" id="UP000000598">
    <property type="component" value="Chromosome E"/>
</dbReference>
<dbReference type="PANTHER" id="PTHR11864:SF0">
    <property type="entry name" value="PRP40 PRE-MRNA PROCESSING FACTOR 40 HOMOLOG A (YEAST)"/>
    <property type="match status" value="1"/>
</dbReference>
<dbReference type="Gene3D" id="1.10.10.440">
    <property type="entry name" value="FF domain"/>
    <property type="match status" value="3"/>
</dbReference>
<dbReference type="PROSITE" id="PS50020">
    <property type="entry name" value="WW_DOMAIN_2"/>
    <property type="match status" value="2"/>
</dbReference>
<dbReference type="eggNOG" id="KOG0152">
    <property type="taxonomic scope" value="Eukaryota"/>
</dbReference>
<sequence>MSWQETKDPQGRVYYYNDTGQTTWEKPEELFTEFERKLLKYGWKTALAEDGRVYYYKSDTGETTWNVPVFENDDNRDERSIPTKSSGKAGQPDTASAADTNSTQVESGKDVDVQKILKDSENKYKNESELLVVRKAPSKEEAEKVFLQMLQDNEVDSTWSFNRIIREIGNKDPHYWIIDDDPLWKQSMFDKFLSNRTESELIKEHQHLEKFEQAFIEMLEKLPNIRYYSRWKTIKRQIMNEPIYKHSVIDEKQKKRTFQRYISSLQHEHEAQHTKVRNEALKELNLYFVSISDDIDPSNLPWSKFATKYLWGSPRFDSNKNFVSITRSDVFKIYITFVESKMAELKTEMEGLRSKNFRSDRRARDQYKALLDELSPYIKCNSTWKDIYPLLKSDRRFTNLLGRDGSSALDLFLDRVDEAELVLKAKCSVANQVIISKGLDFDHNSSDEIRNLLQHNTHLKDMLPEDIEMVLLRLKEIHGRRKQEAWQRELELQLATPEARNFEVKLEAICSEKRLNNWEDVLKEIKDDALYQSLPKDLGKMIFEKLIQKGFQSKKRHLEERKSTPTLDLDY</sequence>
<dbReference type="Pfam" id="PF01846">
    <property type="entry name" value="FF"/>
    <property type="match status" value="3"/>
</dbReference>
<dbReference type="AlphaFoldDB" id="Q6CMR6"/>
<name>Q6CMR6_KLULA</name>
<proteinExistence type="predicted"/>
<dbReference type="InterPro" id="IPR002713">
    <property type="entry name" value="FF_domain"/>
</dbReference>
<dbReference type="CDD" id="cd00201">
    <property type="entry name" value="WW"/>
    <property type="match status" value="2"/>
</dbReference>
<evidence type="ECO:0000313" key="4">
    <source>
        <dbReference type="EMBL" id="CAG99860.1"/>
    </source>
</evidence>
<evidence type="ECO:0000259" key="3">
    <source>
        <dbReference type="PROSITE" id="PS51676"/>
    </source>
</evidence>
<dbReference type="Gene3D" id="2.20.70.10">
    <property type="match status" value="2"/>
</dbReference>
<dbReference type="SMART" id="SM00441">
    <property type="entry name" value="FF"/>
    <property type="match status" value="3"/>
</dbReference>
<dbReference type="PROSITE" id="PS51676">
    <property type="entry name" value="FF"/>
    <property type="match status" value="2"/>
</dbReference>
<dbReference type="GO" id="GO:0003723">
    <property type="term" value="F:RNA binding"/>
    <property type="evidence" value="ECO:0007669"/>
    <property type="project" value="TreeGrafter"/>
</dbReference>